<dbReference type="PROSITE" id="PS51406">
    <property type="entry name" value="FIBRINOGEN_C_2"/>
    <property type="match status" value="1"/>
</dbReference>
<proteinExistence type="predicted"/>
<dbReference type="SMART" id="SM00186">
    <property type="entry name" value="FBG"/>
    <property type="match status" value="1"/>
</dbReference>
<evidence type="ECO:0000313" key="9">
    <source>
        <dbReference type="EMBL" id="KAH3792336.1"/>
    </source>
</evidence>
<evidence type="ECO:0000256" key="1">
    <source>
        <dbReference type="ARBA" id="ARBA00004613"/>
    </source>
</evidence>
<reference evidence="9" key="2">
    <citation type="submission" date="2020-11" db="EMBL/GenBank/DDBJ databases">
        <authorList>
            <person name="McCartney M.A."/>
            <person name="Auch B."/>
            <person name="Kono T."/>
            <person name="Mallez S."/>
            <person name="Becker A."/>
            <person name="Gohl D.M."/>
            <person name="Silverstein K.A.T."/>
            <person name="Koren S."/>
            <person name="Bechman K.B."/>
            <person name="Herman A."/>
            <person name="Abrahante J.E."/>
            <person name="Garbe J."/>
        </authorList>
    </citation>
    <scope>NUCLEOTIDE SEQUENCE</scope>
    <source>
        <strain evidence="9">Duluth1</strain>
        <tissue evidence="9">Whole animal</tissue>
    </source>
</reference>
<dbReference type="PANTHER" id="PTHR47221:SF6">
    <property type="entry name" value="FIBRINOGEN ALPHA CHAIN"/>
    <property type="match status" value="1"/>
</dbReference>
<accession>A0A9D4IXW7</accession>
<keyword evidence="5" id="KW-1015">Disulfide bond</keyword>
<keyword evidence="3" id="KW-0732">Signal</keyword>
<dbReference type="Gene3D" id="4.10.530.10">
    <property type="entry name" value="Gamma-fibrinogen Carboxyl Terminal Fragment, domain 2"/>
    <property type="match status" value="1"/>
</dbReference>
<dbReference type="InterPro" id="IPR036056">
    <property type="entry name" value="Fibrinogen-like_C"/>
</dbReference>
<comment type="subcellular location">
    <subcellularLocation>
        <location evidence="1">Secreted</location>
    </subcellularLocation>
</comment>
<evidence type="ECO:0000256" key="2">
    <source>
        <dbReference type="ARBA" id="ARBA00022525"/>
    </source>
</evidence>
<comment type="caution">
    <text evidence="9">The sequence shown here is derived from an EMBL/GenBank/DDBJ whole genome shotgun (WGS) entry which is preliminary data.</text>
</comment>
<dbReference type="InterPro" id="IPR002181">
    <property type="entry name" value="Fibrinogen_a/b/g_C_dom"/>
</dbReference>
<dbReference type="EMBL" id="JAIWYP010000007">
    <property type="protein sequence ID" value="KAH3792336.1"/>
    <property type="molecule type" value="Genomic_DNA"/>
</dbReference>
<protein>
    <recommendedName>
        <fullName evidence="8">Fibrinogen C-terminal domain-containing protein</fullName>
    </recommendedName>
</protein>
<dbReference type="Gene3D" id="3.90.215.10">
    <property type="entry name" value="Gamma Fibrinogen, chain A, domain 1"/>
    <property type="match status" value="1"/>
</dbReference>
<dbReference type="SUPFAM" id="SSF56496">
    <property type="entry name" value="Fibrinogen C-terminal domain-like"/>
    <property type="match status" value="1"/>
</dbReference>
<dbReference type="AlphaFoldDB" id="A0A9D4IXW7"/>
<gene>
    <name evidence="9" type="ORF">DPMN_145830</name>
</gene>
<evidence type="ECO:0000259" key="8">
    <source>
        <dbReference type="PROSITE" id="PS51406"/>
    </source>
</evidence>
<reference evidence="9" key="1">
    <citation type="journal article" date="2019" name="bioRxiv">
        <title>The Genome of the Zebra Mussel, Dreissena polymorpha: A Resource for Invasive Species Research.</title>
        <authorList>
            <person name="McCartney M.A."/>
            <person name="Auch B."/>
            <person name="Kono T."/>
            <person name="Mallez S."/>
            <person name="Zhang Y."/>
            <person name="Obille A."/>
            <person name="Becker A."/>
            <person name="Abrahante J.E."/>
            <person name="Garbe J."/>
            <person name="Badalamenti J.P."/>
            <person name="Herman A."/>
            <person name="Mangelson H."/>
            <person name="Liachko I."/>
            <person name="Sullivan S."/>
            <person name="Sone E.D."/>
            <person name="Koren S."/>
            <person name="Silverstein K.A.T."/>
            <person name="Beckman K.B."/>
            <person name="Gohl D.M."/>
        </authorList>
    </citation>
    <scope>NUCLEOTIDE SEQUENCE</scope>
    <source>
        <strain evidence="9">Duluth1</strain>
        <tissue evidence="9">Whole animal</tissue>
    </source>
</reference>
<keyword evidence="2" id="KW-0964">Secreted</keyword>
<evidence type="ECO:0000256" key="5">
    <source>
        <dbReference type="ARBA" id="ARBA00023157"/>
    </source>
</evidence>
<feature type="domain" description="Fibrinogen C-terminal" evidence="8">
    <location>
        <begin position="272"/>
        <end position="485"/>
    </location>
</feature>
<keyword evidence="4 7" id="KW-0175">Coiled coil</keyword>
<keyword evidence="6" id="KW-0325">Glycoprotein</keyword>
<evidence type="ECO:0000256" key="6">
    <source>
        <dbReference type="ARBA" id="ARBA00023180"/>
    </source>
</evidence>
<dbReference type="GO" id="GO:0005576">
    <property type="term" value="C:extracellular region"/>
    <property type="evidence" value="ECO:0007669"/>
    <property type="project" value="UniProtKB-SubCell"/>
</dbReference>
<dbReference type="Pfam" id="PF00147">
    <property type="entry name" value="Fibrinogen_C"/>
    <property type="match status" value="1"/>
</dbReference>
<evidence type="ECO:0000256" key="7">
    <source>
        <dbReference type="SAM" id="Coils"/>
    </source>
</evidence>
<feature type="coiled-coil region" evidence="7">
    <location>
        <begin position="17"/>
        <end position="48"/>
    </location>
</feature>
<dbReference type="PANTHER" id="PTHR47221">
    <property type="entry name" value="FIBRINOGEN ALPHA CHAIN"/>
    <property type="match status" value="1"/>
</dbReference>
<dbReference type="InterPro" id="IPR014716">
    <property type="entry name" value="Fibrinogen_a/b/g_C_1"/>
</dbReference>
<evidence type="ECO:0000313" key="10">
    <source>
        <dbReference type="Proteomes" id="UP000828390"/>
    </source>
</evidence>
<evidence type="ECO:0000256" key="3">
    <source>
        <dbReference type="ARBA" id="ARBA00022729"/>
    </source>
</evidence>
<evidence type="ECO:0000256" key="4">
    <source>
        <dbReference type="ARBA" id="ARBA00023054"/>
    </source>
</evidence>
<organism evidence="9 10">
    <name type="scientific">Dreissena polymorpha</name>
    <name type="common">Zebra mussel</name>
    <name type="synonym">Mytilus polymorpha</name>
    <dbReference type="NCBI Taxonomy" id="45954"/>
    <lineage>
        <taxon>Eukaryota</taxon>
        <taxon>Metazoa</taxon>
        <taxon>Spiralia</taxon>
        <taxon>Lophotrochozoa</taxon>
        <taxon>Mollusca</taxon>
        <taxon>Bivalvia</taxon>
        <taxon>Autobranchia</taxon>
        <taxon>Heteroconchia</taxon>
        <taxon>Euheterodonta</taxon>
        <taxon>Imparidentia</taxon>
        <taxon>Neoheterodontei</taxon>
        <taxon>Myida</taxon>
        <taxon>Dreissenoidea</taxon>
        <taxon>Dreissenidae</taxon>
        <taxon>Dreissena</taxon>
    </lineage>
</organism>
<sequence length="485" mass="56521">MIRRLDKLEDDVFKIRNDIIEDLRDGLRDELRDLRKDLKEERDLIREDISTLFNMLTKSSGQVDRHQIEEVSKAKQGSCNCGATLSQFENVISAFKREKSENIMLRKEFNEMIKQHDDFYLRFNNAERKLRSEIDIFKNETRASFSATQKLVHDIQKDNQSEKVMLQNAFNEIRKQHDAFDSRLKSAERNLRSDIDKHKNETKADITATQKLLHTIQSDTRAYCDDRLIHLNESLNNRSWHTLHEISRISSDIANLKTSNENLKNVSDDIIRRQNKNLYSCDGVAVSGEYIINPYGMKVYCEVDSTNKGWMVIQRRMDGSVDFRRSWADYKSGFGNLGGEFWLGNENIYKLTKDKPRELRIDMETYNGTRYALYSEFNVSSESEKYLLYAAGYTGDAGDGFNSFNPDDKIYHTGQSFSTFDADNDLSDGCCACWWGGGWWYTACFTVNLNGKYYIKKTDHQAEGIHWYPITGFRTSLKFVQIKIH</sequence>
<dbReference type="CDD" id="cd00087">
    <property type="entry name" value="FReD"/>
    <property type="match status" value="1"/>
</dbReference>
<dbReference type="InterPro" id="IPR037579">
    <property type="entry name" value="FIB_ANG-like"/>
</dbReference>
<dbReference type="Proteomes" id="UP000828390">
    <property type="component" value="Unassembled WGS sequence"/>
</dbReference>
<keyword evidence="10" id="KW-1185">Reference proteome</keyword>
<name>A0A9D4IXW7_DREPO</name>